<gene>
    <name evidence="3" type="ORF">BT96DRAFT_1024303</name>
</gene>
<dbReference type="Gene3D" id="3.40.50.300">
    <property type="entry name" value="P-loop containing nucleotide triphosphate hydrolases"/>
    <property type="match status" value="1"/>
</dbReference>
<dbReference type="SUPFAM" id="SSF48452">
    <property type="entry name" value="TPR-like"/>
    <property type="match status" value="2"/>
</dbReference>
<dbReference type="EMBL" id="ML769640">
    <property type="protein sequence ID" value="KAE9390946.1"/>
    <property type="molecule type" value="Genomic_DNA"/>
</dbReference>
<dbReference type="Pfam" id="PF13374">
    <property type="entry name" value="TPR_10"/>
    <property type="match status" value="1"/>
</dbReference>
<protein>
    <recommendedName>
        <fullName evidence="2">NB-ARC domain-containing protein</fullName>
    </recommendedName>
</protein>
<dbReference type="AlphaFoldDB" id="A0A6A4GZK9"/>
<dbReference type="InterPro" id="IPR027417">
    <property type="entry name" value="P-loop_NTPase"/>
</dbReference>
<dbReference type="PANTHER" id="PTHR47691:SF3">
    <property type="entry name" value="HTH-TYPE TRANSCRIPTIONAL REGULATOR RV0890C-RELATED"/>
    <property type="match status" value="1"/>
</dbReference>
<evidence type="ECO:0000313" key="4">
    <source>
        <dbReference type="Proteomes" id="UP000799118"/>
    </source>
</evidence>
<dbReference type="InterPro" id="IPR011990">
    <property type="entry name" value="TPR-like_helical_dom_sf"/>
</dbReference>
<evidence type="ECO:0000313" key="3">
    <source>
        <dbReference type="EMBL" id="KAE9390946.1"/>
    </source>
</evidence>
<keyword evidence="4" id="KW-1185">Reference proteome</keyword>
<evidence type="ECO:0000256" key="1">
    <source>
        <dbReference type="SAM" id="Coils"/>
    </source>
</evidence>
<dbReference type="CDD" id="cd21037">
    <property type="entry name" value="MLKL_NTD"/>
    <property type="match status" value="1"/>
</dbReference>
<name>A0A6A4GZK9_9AGAR</name>
<dbReference type="Proteomes" id="UP000799118">
    <property type="component" value="Unassembled WGS sequence"/>
</dbReference>
<dbReference type="PANTHER" id="PTHR47691">
    <property type="entry name" value="REGULATOR-RELATED"/>
    <property type="match status" value="1"/>
</dbReference>
<dbReference type="InterPro" id="IPR059179">
    <property type="entry name" value="MLKL-like_MCAfunc"/>
</dbReference>
<organism evidence="3 4">
    <name type="scientific">Gymnopus androsaceus JB14</name>
    <dbReference type="NCBI Taxonomy" id="1447944"/>
    <lineage>
        <taxon>Eukaryota</taxon>
        <taxon>Fungi</taxon>
        <taxon>Dikarya</taxon>
        <taxon>Basidiomycota</taxon>
        <taxon>Agaricomycotina</taxon>
        <taxon>Agaricomycetes</taxon>
        <taxon>Agaricomycetidae</taxon>
        <taxon>Agaricales</taxon>
        <taxon>Marasmiineae</taxon>
        <taxon>Omphalotaceae</taxon>
        <taxon>Gymnopus</taxon>
    </lineage>
</organism>
<sequence>MHVRKVMRPCNKRWCLRKRIKHLAIILVDQLKGKKAEEVEERLKKDVEQLERDLKYIQTKLEGIASQHTILILIFRRLNEEKVRKCVEYLSDALESFNLSRQVTDSNTLNTLVQQIITFRTEHQASLDDIRRTMKDVKAILVGKPLLLRGNTSEGSSHVIPIATKIFFGRDALVASFTHTLTSQRSPMARICLQGPGGMGKTSIALAVLHHPTVIDHFGIDNRIWVPCVKATSVSLFLDTLYASLSVSLSTGDALHDIITKLESSEPTILVLDNFETPWNSGKQSEVQEILLQLEKLPHVALFVTIRSSNPPGEGIEWECVHLEAVDKEASYSIYAAIDSAGSKDPQLSLLLEEVGHMPLAVTLMAQLGKKMGISPVELLELYKESGTALLGHAAESQRSMDTCIRLSVESQPMKDYPDAAKLLAILALLPTLLDTSLVEKRGNTFFVLPVIRSYVLNPVRFPEDVRTSIVQIACIFLKQHSASLGESSYMEHKLARSLEEMNLQATLLETTNPDPQVIQALLILSEHQCATRPRTEVVKHAVKLSKGAEDQKLYAESLHWYGRILYALDHYDKAMEQYQLSRELFFRASERKRAADVLYWIGRLEGYASTTSTTSTGYSYRLEDALAEFKSIGDCPEGIARCQTTLAYTTTNIQDCTENLEFCITNNLTLEKAECTLTLAKLYQRLKRYDEALKWGASALEEWKQICGWSQGALRMLGKASTSQGKYDKAMEYMIQALEEYRNFGSPLYIGATLLELGRIWMKKGSKEDARGAFMEAVKYYEMIQGSRYSPVVRVVCTFYLDKLENPSRKPSIAEAQALEKVWLKEDIV</sequence>
<dbReference type="SUPFAM" id="SSF52540">
    <property type="entry name" value="P-loop containing nucleoside triphosphate hydrolases"/>
    <property type="match status" value="1"/>
</dbReference>
<dbReference type="SMART" id="SM00028">
    <property type="entry name" value="TPR"/>
    <property type="match status" value="3"/>
</dbReference>
<feature type="coiled-coil region" evidence="1">
    <location>
        <begin position="33"/>
        <end position="67"/>
    </location>
</feature>
<dbReference type="Pfam" id="PF13181">
    <property type="entry name" value="TPR_8"/>
    <property type="match status" value="1"/>
</dbReference>
<feature type="domain" description="NB-ARC" evidence="2">
    <location>
        <begin position="178"/>
        <end position="275"/>
    </location>
</feature>
<proteinExistence type="predicted"/>
<evidence type="ECO:0000259" key="2">
    <source>
        <dbReference type="Pfam" id="PF00931"/>
    </source>
</evidence>
<dbReference type="InterPro" id="IPR019734">
    <property type="entry name" value="TPR_rpt"/>
</dbReference>
<dbReference type="OrthoDB" id="1534087at2759"/>
<dbReference type="InterPro" id="IPR002182">
    <property type="entry name" value="NB-ARC"/>
</dbReference>
<dbReference type="Pfam" id="PF00931">
    <property type="entry name" value="NB-ARC"/>
    <property type="match status" value="1"/>
</dbReference>
<keyword evidence="1" id="KW-0175">Coiled coil</keyword>
<dbReference type="Gene3D" id="1.25.40.10">
    <property type="entry name" value="Tetratricopeptide repeat domain"/>
    <property type="match status" value="2"/>
</dbReference>
<dbReference type="GO" id="GO:0043531">
    <property type="term" value="F:ADP binding"/>
    <property type="evidence" value="ECO:0007669"/>
    <property type="project" value="InterPro"/>
</dbReference>
<reference evidence="3" key="1">
    <citation type="journal article" date="2019" name="Environ. Microbiol.">
        <title>Fungal ecological strategies reflected in gene transcription - a case study of two litter decomposers.</title>
        <authorList>
            <person name="Barbi F."/>
            <person name="Kohler A."/>
            <person name="Barry K."/>
            <person name="Baskaran P."/>
            <person name="Daum C."/>
            <person name="Fauchery L."/>
            <person name="Ihrmark K."/>
            <person name="Kuo A."/>
            <person name="LaButti K."/>
            <person name="Lipzen A."/>
            <person name="Morin E."/>
            <person name="Grigoriev I.V."/>
            <person name="Henrissat B."/>
            <person name="Lindahl B."/>
            <person name="Martin F."/>
        </authorList>
    </citation>
    <scope>NUCLEOTIDE SEQUENCE</scope>
    <source>
        <strain evidence="3">JB14</strain>
    </source>
</reference>
<accession>A0A6A4GZK9</accession>